<organism evidence="2 3">
    <name type="scientific">Microbacterium gawkjiense</name>
    <dbReference type="NCBI Taxonomy" id="3067309"/>
    <lineage>
        <taxon>Bacteria</taxon>
        <taxon>Bacillati</taxon>
        <taxon>Actinomycetota</taxon>
        <taxon>Actinomycetes</taxon>
        <taxon>Micrococcales</taxon>
        <taxon>Microbacteriaceae</taxon>
        <taxon>Microbacterium</taxon>
    </lineage>
</organism>
<dbReference type="EMBL" id="JAUZVV010000001">
    <property type="protein sequence ID" value="MDT3316656.1"/>
    <property type="molecule type" value="Genomic_DNA"/>
</dbReference>
<sequence length="1477" mass="163416">MDRDLHSFGARVRSRWAFDALAGRLTRQAHDWESFRALLLAHAESVADAEPVLDAISLDRLFALAEMLHERNQDEQAERALVSFIAHRVDAGGAASRTTRQRLAERALHFGYADDARRIAEALGGRSWARLALRLELSHPRFGGTFDGLLHRFNEPFRRLGLETVRLSEAAGAPFDRLEAAAESTVGQGPLVSVILEVLPGADHVETAIRSIVAQTYANWELLIVDGDPVGEVRDIAARFDADARISVISAEPGKNAMEYRNEGIAAARGDVITFQNALSWSHPRRLETQLSDLLLHPGRVANLVHEVHVGRELSFVTDRGVKLSKAESTLMIRSDVLRTMGGFDPVPRGAERELRKRLELNAHRPMPALVSGAPLVLTLAPDEETRGRDYGVRAWEPAALTAYRSAARLRRAVPLEEEVGYGIPMPHTGHVDVLVVLDARESPRWEAFHGTVADEIRRAAEVGLTVGLLHSDALLGPHGTVRYAVVLEELLAGGLAVRVDGLREVDAPLVVVRHAGAAQGHLGSSLPIRADRVVVVEDPEAGDARGKTIAAADVEHVVEGWFGNRPTWTRALPALPTPTVSAVSIDDTGLRVTLQSAVSQLIRGVRISNGSAGIDLRVMAGTSDIVASADVDVVEPGRWEVTVDHAADDGEVVSRRAAVSADAFVWNHGRHLVVKTGDGAFQVLPQDGTNGVDDLTAHYLSAKVSSVRVNGERADVVVETSGASFLLEVFAQREVESGAIRRRDFTVTTTGGRRVWSRPLTKFADSRWRLFGAFRTSLGVIHYPISVGPEAIVEGTSLWTPRILPGDRILITPPQPSKLQRAARRIGAGARVEALRRSLSRDGRAEEVRFDSRHSQPRVAEKPTVSVVMPVYNVEPFLDAAISSVLDQDFRDLELILVDDASKDGGRRIIQKYWKKDPRVRVFGLDHNTLGGAGIPSNVGIRAARGEYVAFADSDDQVTSAGLARLVEAAETHDAELVIGDFKTFTDKLTEGTESYDRHVWSSLPTGTPLSAVEDIDLFRLSPVPWRKLYRRAFLEEHAILYPEGDYFYEDNPLHWFVLSRARRVVLCDEVISFHRMEREGQTMSAQTYKLGAFVNHMNTVLNSLLGAEPAYREKLIESFANYLDRTLWVATKQTQPAAAAMIRRGFAEIYERAIEAEPNATIPEKTRAKLTTFRSAYPDLDLTIVVPVYNSSGLLKPTLDSLLSIRGLRFDVLLVDDGSTDDSLAIMEDYEKRYSNVHVFAQGNRGAGRARNSVIPLASGRYTYFLDADDVIDAKALVAAVAQADEEASDLLFMKYRIEYTDEGRSRGMFDADLEAWGRATRAASSASRQRAVAQLINYPWNRIIRTRLLHDGNVFFGPTVVHNDVLFHWHSIARASRISLFDGEVVTHRKFTSRDQITNINDARRLAVLEALRGTHERISPLDSFADLREEWIHFAQHLLSWAASRIPEELRPMYELRRRELGQAFDQVAGFAE</sequence>
<dbReference type="EC" id="2.4.-.-" evidence="2"/>
<keyword evidence="2" id="KW-0808">Transferase</keyword>
<feature type="domain" description="Glycosyltransferase 2-like" evidence="1">
    <location>
        <begin position="203"/>
        <end position="293"/>
    </location>
</feature>
<dbReference type="InterPro" id="IPR001173">
    <property type="entry name" value="Glyco_trans_2-like"/>
</dbReference>
<evidence type="ECO:0000313" key="3">
    <source>
        <dbReference type="Proteomes" id="UP001251849"/>
    </source>
</evidence>
<dbReference type="GO" id="GO:0016757">
    <property type="term" value="F:glycosyltransferase activity"/>
    <property type="evidence" value="ECO:0007669"/>
    <property type="project" value="UniProtKB-KW"/>
</dbReference>
<dbReference type="PANTHER" id="PTHR22916">
    <property type="entry name" value="GLYCOSYLTRANSFERASE"/>
    <property type="match status" value="1"/>
</dbReference>
<evidence type="ECO:0000259" key="1">
    <source>
        <dbReference type="Pfam" id="PF00535"/>
    </source>
</evidence>
<feature type="domain" description="Glycosyltransferase 2-like" evidence="1">
    <location>
        <begin position="867"/>
        <end position="1003"/>
    </location>
</feature>
<protein>
    <submittedName>
        <fullName evidence="2">Glycosyltransferase</fullName>
        <ecNumber evidence="2">2.4.-.-</ecNumber>
    </submittedName>
</protein>
<dbReference type="SUPFAM" id="SSF53448">
    <property type="entry name" value="Nucleotide-diphospho-sugar transferases"/>
    <property type="match status" value="3"/>
</dbReference>
<dbReference type="Gene3D" id="3.90.550.10">
    <property type="entry name" value="Spore Coat Polysaccharide Biosynthesis Protein SpsA, Chain A"/>
    <property type="match status" value="3"/>
</dbReference>
<gene>
    <name evidence="2" type="ORF">Q9S71_07440</name>
</gene>
<keyword evidence="2" id="KW-0328">Glycosyltransferase</keyword>
<accession>A0ABU3GAZ1</accession>
<keyword evidence="3" id="KW-1185">Reference proteome</keyword>
<name>A0ABU3GAZ1_9MICO</name>
<dbReference type="InterPro" id="IPR029044">
    <property type="entry name" value="Nucleotide-diphossugar_trans"/>
</dbReference>
<dbReference type="Pfam" id="PF00535">
    <property type="entry name" value="Glycos_transf_2"/>
    <property type="match status" value="3"/>
</dbReference>
<feature type="domain" description="Glycosyltransferase 2-like" evidence="1">
    <location>
        <begin position="1185"/>
        <end position="1308"/>
    </location>
</feature>
<evidence type="ECO:0000313" key="2">
    <source>
        <dbReference type="EMBL" id="MDT3316656.1"/>
    </source>
</evidence>
<dbReference type="PANTHER" id="PTHR22916:SF3">
    <property type="entry name" value="UDP-GLCNAC:BETAGAL BETA-1,3-N-ACETYLGLUCOSAMINYLTRANSFERASE-LIKE PROTEIN 1"/>
    <property type="match status" value="1"/>
</dbReference>
<dbReference type="RefSeq" id="WP_311861488.1">
    <property type="nucleotide sequence ID" value="NZ_JAUZVV010000001.1"/>
</dbReference>
<reference evidence="2 3" key="1">
    <citation type="submission" date="2023-08" db="EMBL/GenBank/DDBJ databases">
        <title>Microbacterium aquilitoris sp. nov. and Microbacterium gwkjibeachense sp. nov., isolated from beach.</title>
        <authorList>
            <person name="Lee S.D."/>
            <person name="Yang H."/>
            <person name="Kim I."/>
        </authorList>
    </citation>
    <scope>NUCLEOTIDE SEQUENCE [LARGE SCALE GENOMIC DNA]</scope>
    <source>
        <strain evidence="2 3">KSW4-11</strain>
    </source>
</reference>
<dbReference type="CDD" id="cd00761">
    <property type="entry name" value="Glyco_tranf_GTA_type"/>
    <property type="match status" value="3"/>
</dbReference>
<proteinExistence type="predicted"/>
<dbReference type="Proteomes" id="UP001251849">
    <property type="component" value="Unassembled WGS sequence"/>
</dbReference>
<comment type="caution">
    <text evidence="2">The sequence shown here is derived from an EMBL/GenBank/DDBJ whole genome shotgun (WGS) entry which is preliminary data.</text>
</comment>